<name>C5G0J7_ARTOC</name>
<dbReference type="AlphaFoldDB" id="C5G0J7"/>
<dbReference type="EMBL" id="DS995709">
    <property type="protein sequence ID" value="EEQ35650.1"/>
    <property type="molecule type" value="Genomic_DNA"/>
</dbReference>
<dbReference type="Proteomes" id="UP000002035">
    <property type="component" value="Unassembled WGS sequence"/>
</dbReference>
<proteinExistence type="predicted"/>
<dbReference type="GeneID" id="9224104"/>
<dbReference type="InterPro" id="IPR045564">
    <property type="entry name" value="DUF5910"/>
</dbReference>
<feature type="signal peptide" evidence="1">
    <location>
        <begin position="1"/>
        <end position="21"/>
    </location>
</feature>
<dbReference type="PROSITE" id="PS51257">
    <property type="entry name" value="PROKAR_LIPOPROTEIN"/>
    <property type="match status" value="1"/>
</dbReference>
<keyword evidence="1" id="KW-0732">Signal</keyword>
<dbReference type="eggNOG" id="ENOG502RPZM">
    <property type="taxonomic scope" value="Eukaryota"/>
</dbReference>
<dbReference type="VEuPathDB" id="FungiDB:MCYG_08469"/>
<sequence length="234" mass="26804">MMFSGSKLLAVALTLASCITASPTLNHKRTNDESVTIGYRTVSEEQAAIYNEHGTIVYKGILLESSLVLVFTLPTSMQAEEDSIWSWSVTFTNSPLLSSDSYTFFRFCIVTADRAAMERVSKVWVPEKYHGEDLWLGPIDPKIREETLRKYDEKMSRYIKGLRNDYTPEATLRFGRLVGWEPQDQMLIPPFLASPEGGLNLRVHCAERSDLIEEYMLSYIRDDIFRKNCQGHRD</sequence>
<dbReference type="RefSeq" id="XP_002842638.1">
    <property type="nucleotide sequence ID" value="XM_002842592.1"/>
</dbReference>
<evidence type="ECO:0000313" key="3">
    <source>
        <dbReference type="Proteomes" id="UP000002035"/>
    </source>
</evidence>
<organism evidence="2 3">
    <name type="scientific">Arthroderma otae (strain ATCC MYA-4605 / CBS 113480)</name>
    <name type="common">Microsporum canis</name>
    <dbReference type="NCBI Taxonomy" id="554155"/>
    <lineage>
        <taxon>Eukaryota</taxon>
        <taxon>Fungi</taxon>
        <taxon>Dikarya</taxon>
        <taxon>Ascomycota</taxon>
        <taxon>Pezizomycotina</taxon>
        <taxon>Eurotiomycetes</taxon>
        <taxon>Eurotiomycetidae</taxon>
        <taxon>Onygenales</taxon>
        <taxon>Arthrodermataceae</taxon>
        <taxon>Microsporum</taxon>
    </lineage>
</organism>
<dbReference type="HOGENOM" id="CLU_091777_1_0_1"/>
<dbReference type="Pfam" id="PF19287">
    <property type="entry name" value="DUF5910"/>
    <property type="match status" value="1"/>
</dbReference>
<evidence type="ECO:0000313" key="2">
    <source>
        <dbReference type="EMBL" id="EEQ35650.1"/>
    </source>
</evidence>
<dbReference type="OrthoDB" id="4540223at2759"/>
<dbReference type="STRING" id="554155.C5G0J7"/>
<evidence type="ECO:0000256" key="1">
    <source>
        <dbReference type="SAM" id="SignalP"/>
    </source>
</evidence>
<feature type="chain" id="PRO_5002951933" evidence="1">
    <location>
        <begin position="22"/>
        <end position="234"/>
    </location>
</feature>
<protein>
    <submittedName>
        <fullName evidence="2">Uncharacterized protein</fullName>
    </submittedName>
</protein>
<gene>
    <name evidence="2" type="ORF">MCYG_08469</name>
</gene>
<accession>C5G0J7</accession>
<keyword evidence="3" id="KW-1185">Reference proteome</keyword>
<reference evidence="3" key="1">
    <citation type="journal article" date="2012" name="MBio">
        <title>Comparative genome analysis of Trichophyton rubrum and related dermatophytes reveals candidate genes involved in infection.</title>
        <authorList>
            <person name="Martinez D.A."/>
            <person name="Oliver B.G."/>
            <person name="Graeser Y."/>
            <person name="Goldberg J.M."/>
            <person name="Li W."/>
            <person name="Martinez-Rossi N.M."/>
            <person name="Monod M."/>
            <person name="Shelest E."/>
            <person name="Barton R.C."/>
            <person name="Birch E."/>
            <person name="Brakhage A.A."/>
            <person name="Chen Z."/>
            <person name="Gurr S.J."/>
            <person name="Heiman D."/>
            <person name="Heitman J."/>
            <person name="Kosti I."/>
            <person name="Rossi A."/>
            <person name="Saif S."/>
            <person name="Samalova M."/>
            <person name="Saunders C.W."/>
            <person name="Shea T."/>
            <person name="Summerbell R.C."/>
            <person name="Xu J."/>
            <person name="Young S."/>
            <person name="Zeng Q."/>
            <person name="Birren B.W."/>
            <person name="Cuomo C.A."/>
            <person name="White T.C."/>
        </authorList>
    </citation>
    <scope>NUCLEOTIDE SEQUENCE [LARGE SCALE GENOMIC DNA]</scope>
    <source>
        <strain evidence="3">ATCC MYA-4605 / CBS 113480</strain>
    </source>
</reference>